<dbReference type="PANTHER" id="PTHR30348">
    <property type="entry name" value="UNCHARACTERIZED PROTEIN YECE"/>
    <property type="match status" value="1"/>
</dbReference>
<reference evidence="1 2" key="1">
    <citation type="submission" date="2018-11" db="EMBL/GenBank/DDBJ databases">
        <title>Genomic Encyclopedia of Type Strains, Phase IV (KMG-IV): sequencing the most valuable type-strain genomes for metagenomic binning, comparative biology and taxonomic classification.</title>
        <authorList>
            <person name="Goeker M."/>
        </authorList>
    </citation>
    <scope>NUCLEOTIDE SEQUENCE [LARGE SCALE GENOMIC DNA]</scope>
    <source>
        <strain evidence="1 2">DSM 22027</strain>
    </source>
</reference>
<evidence type="ECO:0000313" key="1">
    <source>
        <dbReference type="EMBL" id="ROQ90993.1"/>
    </source>
</evidence>
<dbReference type="OrthoDB" id="9780310at2"/>
<dbReference type="Proteomes" id="UP000276223">
    <property type="component" value="Unassembled WGS sequence"/>
</dbReference>
<sequence length="336" mass="38701">MHADNAKAACNFVFRHLHPHVLLGTASDRYSGWIGQIYTASRYEGRMTQRVQKVGSKSFTSTVLPVDSVREYFEHFSALEIDFTFYSLLLNPDGKPTHSYRTLERYAEHLPPDARVLLKVPQKVCAWRLWTGSAAVSNPSFLDPDLFRDAFYEPAVHLLGDRLAALIFEQEYHRKDDRLHPEDLANRLAAFFDAAPKDTRYHVELRTESYLSPPIFRVLGHYGVGQVMSHWTWLPSLRQQWQRSGQRFFNASRWLVVRLLTPRGMRYEEAYARAHPFDHLVEDMIQPSLFQETADLVARGLKADQTVCIIINNRAGGNAPLLARQLVMTLMERSVL</sequence>
<name>A0A3N1ULN3_9BACT</name>
<comment type="caution">
    <text evidence="1">The sequence shown here is derived from an EMBL/GenBank/DDBJ whole genome shotgun (WGS) entry which is preliminary data.</text>
</comment>
<dbReference type="EMBL" id="RJVA01000013">
    <property type="protein sequence ID" value="ROQ90993.1"/>
    <property type="molecule type" value="Genomic_DNA"/>
</dbReference>
<dbReference type="SUPFAM" id="SSF117396">
    <property type="entry name" value="TM1631-like"/>
    <property type="match status" value="1"/>
</dbReference>
<dbReference type="InterPro" id="IPR002763">
    <property type="entry name" value="DUF72"/>
</dbReference>
<dbReference type="AlphaFoldDB" id="A0A3N1ULN3"/>
<dbReference type="PANTHER" id="PTHR30348:SF4">
    <property type="entry name" value="DUF72 DOMAIN-CONTAINING PROTEIN"/>
    <property type="match status" value="1"/>
</dbReference>
<proteinExistence type="predicted"/>
<protein>
    <submittedName>
        <fullName evidence="1">Uncharacterized protein YecE (DUF72 family)</fullName>
    </submittedName>
</protein>
<dbReference type="RefSeq" id="WP_123290720.1">
    <property type="nucleotide sequence ID" value="NZ_RJVA01000013.1"/>
</dbReference>
<accession>A0A3N1ULN3</accession>
<keyword evidence="2" id="KW-1185">Reference proteome</keyword>
<dbReference type="InterPro" id="IPR036520">
    <property type="entry name" value="UPF0759_sf"/>
</dbReference>
<organism evidence="1 2">
    <name type="scientific">Desulfosoma caldarium</name>
    <dbReference type="NCBI Taxonomy" id="610254"/>
    <lineage>
        <taxon>Bacteria</taxon>
        <taxon>Pseudomonadati</taxon>
        <taxon>Thermodesulfobacteriota</taxon>
        <taxon>Syntrophobacteria</taxon>
        <taxon>Syntrophobacterales</taxon>
        <taxon>Syntrophobacteraceae</taxon>
        <taxon>Desulfosoma</taxon>
    </lineage>
</organism>
<evidence type="ECO:0000313" key="2">
    <source>
        <dbReference type="Proteomes" id="UP000276223"/>
    </source>
</evidence>
<dbReference type="Pfam" id="PF01904">
    <property type="entry name" value="DUF72"/>
    <property type="match status" value="1"/>
</dbReference>
<dbReference type="Gene3D" id="3.20.20.410">
    <property type="entry name" value="Protein of unknown function UPF0759"/>
    <property type="match status" value="1"/>
</dbReference>
<gene>
    <name evidence="1" type="ORF">EDC27_2268</name>
</gene>